<keyword evidence="1" id="KW-0732">Signal</keyword>
<gene>
    <name evidence="2" type="ORF">GCM10007391_11190</name>
</gene>
<keyword evidence="3" id="KW-1185">Reference proteome</keyword>
<protein>
    <recommendedName>
        <fullName evidence="4">Transglutaminase domain-containing protein</fullName>
    </recommendedName>
</protein>
<feature type="signal peptide" evidence="1">
    <location>
        <begin position="1"/>
        <end position="20"/>
    </location>
</feature>
<organism evidence="2 3">
    <name type="scientific">Alteromonas halophila</name>
    <dbReference type="NCBI Taxonomy" id="516698"/>
    <lineage>
        <taxon>Bacteria</taxon>
        <taxon>Pseudomonadati</taxon>
        <taxon>Pseudomonadota</taxon>
        <taxon>Gammaproteobacteria</taxon>
        <taxon>Alteromonadales</taxon>
        <taxon>Alteromonadaceae</taxon>
        <taxon>Alteromonas/Salinimonas group</taxon>
        <taxon>Alteromonas</taxon>
    </lineage>
</organism>
<accession>A0A918JIB3</accession>
<sequence length="315" mass="35884">MRQFFCCLFTAILLSAPAWSQQQQFSYSRDGNSHLFRYQWHDFSNNAENVRFALPVERLQQLPTIQPNYRKAIAQRYVWVKMMEAAQRIDPRTARIKITPRGEDILLNIRARNASLQQDVQTQLRQAQEDAFTAYLHEHYFARFTTPYRQQAVKPDHLRYIQESIEPLIPLAQAFYEKVDAQSDARQYLNLLLSWVQSIPYDELENRAQSNGAGFSPPLTLLTQNKGDCDSKAVLTAAATRAFLPDTPMLLVLLREHAVLGIALTPLSGETLITQGNTRYVVFDPTGPALMPFGQVSSATKRELASGLYTTEVIN</sequence>
<reference evidence="2" key="2">
    <citation type="submission" date="2020-09" db="EMBL/GenBank/DDBJ databases">
        <authorList>
            <person name="Sun Q."/>
            <person name="Kim S."/>
        </authorList>
    </citation>
    <scope>NUCLEOTIDE SEQUENCE</scope>
    <source>
        <strain evidence="2">KCTC 22164</strain>
    </source>
</reference>
<dbReference type="EMBL" id="BMXP01000002">
    <property type="protein sequence ID" value="GGW80106.1"/>
    <property type="molecule type" value="Genomic_DNA"/>
</dbReference>
<dbReference type="Proteomes" id="UP000631300">
    <property type="component" value="Unassembled WGS sequence"/>
</dbReference>
<dbReference type="RefSeq" id="WP_189404223.1">
    <property type="nucleotide sequence ID" value="NZ_BMXP01000002.1"/>
</dbReference>
<reference evidence="2" key="1">
    <citation type="journal article" date="2014" name="Int. J. Syst. Evol. Microbiol.">
        <title>Complete genome sequence of Corynebacterium casei LMG S-19264T (=DSM 44701T), isolated from a smear-ripened cheese.</title>
        <authorList>
            <consortium name="US DOE Joint Genome Institute (JGI-PGF)"/>
            <person name="Walter F."/>
            <person name="Albersmeier A."/>
            <person name="Kalinowski J."/>
            <person name="Ruckert C."/>
        </authorList>
    </citation>
    <scope>NUCLEOTIDE SEQUENCE</scope>
    <source>
        <strain evidence="2">KCTC 22164</strain>
    </source>
</reference>
<evidence type="ECO:0000313" key="2">
    <source>
        <dbReference type="EMBL" id="GGW80106.1"/>
    </source>
</evidence>
<feature type="chain" id="PRO_5036896542" description="Transglutaminase domain-containing protein" evidence="1">
    <location>
        <begin position="21"/>
        <end position="315"/>
    </location>
</feature>
<comment type="caution">
    <text evidence="2">The sequence shown here is derived from an EMBL/GenBank/DDBJ whole genome shotgun (WGS) entry which is preliminary data.</text>
</comment>
<evidence type="ECO:0000313" key="3">
    <source>
        <dbReference type="Proteomes" id="UP000631300"/>
    </source>
</evidence>
<name>A0A918JIB3_9ALTE</name>
<evidence type="ECO:0008006" key="4">
    <source>
        <dbReference type="Google" id="ProtNLM"/>
    </source>
</evidence>
<proteinExistence type="predicted"/>
<dbReference type="AlphaFoldDB" id="A0A918JIB3"/>
<evidence type="ECO:0000256" key="1">
    <source>
        <dbReference type="SAM" id="SignalP"/>
    </source>
</evidence>